<dbReference type="AlphaFoldDB" id="A0A803PDG1"/>
<evidence type="ECO:0000313" key="3">
    <source>
        <dbReference type="Proteomes" id="UP000596661"/>
    </source>
</evidence>
<dbReference type="EMBL" id="UZAU01000392">
    <property type="status" value="NOT_ANNOTATED_CDS"/>
    <property type="molecule type" value="Genomic_DNA"/>
</dbReference>
<evidence type="ECO:0000313" key="2">
    <source>
        <dbReference type="EnsemblPlants" id="cds.evm.model.04.1524"/>
    </source>
</evidence>
<dbReference type="Proteomes" id="UP000596661">
    <property type="component" value="Chromosome 4"/>
</dbReference>
<evidence type="ECO:0000256" key="1">
    <source>
        <dbReference type="SAM" id="MobiDB-lite"/>
    </source>
</evidence>
<reference evidence="2" key="2">
    <citation type="submission" date="2021-03" db="UniProtKB">
        <authorList>
            <consortium name="EnsemblPlants"/>
        </authorList>
    </citation>
    <scope>IDENTIFICATION</scope>
</reference>
<sequence length="79" mass="8802">MELPPALKKSPELASRPKKSPELLTIPEKSSELPKKVTKKSSKLSASLELEVTGGYLHRPIQSGGPFTKPRWVYHQTHV</sequence>
<organism evidence="2 3">
    <name type="scientific">Cannabis sativa</name>
    <name type="common">Hemp</name>
    <name type="synonym">Marijuana</name>
    <dbReference type="NCBI Taxonomy" id="3483"/>
    <lineage>
        <taxon>Eukaryota</taxon>
        <taxon>Viridiplantae</taxon>
        <taxon>Streptophyta</taxon>
        <taxon>Embryophyta</taxon>
        <taxon>Tracheophyta</taxon>
        <taxon>Spermatophyta</taxon>
        <taxon>Magnoliopsida</taxon>
        <taxon>eudicotyledons</taxon>
        <taxon>Gunneridae</taxon>
        <taxon>Pentapetalae</taxon>
        <taxon>rosids</taxon>
        <taxon>fabids</taxon>
        <taxon>Rosales</taxon>
        <taxon>Cannabaceae</taxon>
        <taxon>Cannabis</taxon>
    </lineage>
</organism>
<protein>
    <submittedName>
        <fullName evidence="2">Uncharacterized protein</fullName>
    </submittedName>
</protein>
<feature type="region of interest" description="Disordered" evidence="1">
    <location>
        <begin position="1"/>
        <end position="44"/>
    </location>
</feature>
<name>A0A803PDG1_CANSA</name>
<dbReference type="Gramene" id="evm.model.04.1524">
    <property type="protein sequence ID" value="cds.evm.model.04.1524"/>
    <property type="gene ID" value="evm.TU.04.1524"/>
</dbReference>
<dbReference type="EnsemblPlants" id="evm.model.04.1524">
    <property type="protein sequence ID" value="cds.evm.model.04.1524"/>
    <property type="gene ID" value="evm.TU.04.1524"/>
</dbReference>
<keyword evidence="3" id="KW-1185">Reference proteome</keyword>
<reference evidence="2" key="1">
    <citation type="submission" date="2018-11" db="EMBL/GenBank/DDBJ databases">
        <authorList>
            <person name="Grassa J C."/>
        </authorList>
    </citation>
    <scope>NUCLEOTIDE SEQUENCE [LARGE SCALE GENOMIC DNA]</scope>
</reference>
<accession>A0A803PDG1</accession>
<proteinExistence type="predicted"/>